<dbReference type="Proteomes" id="UP001162483">
    <property type="component" value="Unassembled WGS sequence"/>
</dbReference>
<evidence type="ECO:0000313" key="3">
    <source>
        <dbReference type="Proteomes" id="UP001162483"/>
    </source>
</evidence>
<feature type="region of interest" description="Disordered" evidence="1">
    <location>
        <begin position="1"/>
        <end position="62"/>
    </location>
</feature>
<accession>A0ABN9E9Z5</accession>
<feature type="compositionally biased region" description="Basic and acidic residues" evidence="1">
    <location>
        <begin position="13"/>
        <end position="22"/>
    </location>
</feature>
<protein>
    <submittedName>
        <fullName evidence="2">Uncharacterized protein</fullName>
    </submittedName>
</protein>
<comment type="caution">
    <text evidence="2">The sequence shown here is derived from an EMBL/GenBank/DDBJ whole genome shotgun (WGS) entry which is preliminary data.</text>
</comment>
<keyword evidence="3" id="KW-1185">Reference proteome</keyword>
<name>A0ABN9E9Z5_9NEOB</name>
<gene>
    <name evidence="2" type="ORF">SPARVUS_LOCUS9276607</name>
</gene>
<proteinExistence type="predicted"/>
<evidence type="ECO:0000313" key="2">
    <source>
        <dbReference type="EMBL" id="CAI9580381.1"/>
    </source>
</evidence>
<reference evidence="2" key="1">
    <citation type="submission" date="2023-05" db="EMBL/GenBank/DDBJ databases">
        <authorList>
            <person name="Stuckert A."/>
        </authorList>
    </citation>
    <scope>NUCLEOTIDE SEQUENCE</scope>
</reference>
<dbReference type="EMBL" id="CATNWA010015185">
    <property type="protein sequence ID" value="CAI9580381.1"/>
    <property type="molecule type" value="Genomic_DNA"/>
</dbReference>
<evidence type="ECO:0000256" key="1">
    <source>
        <dbReference type="SAM" id="MobiDB-lite"/>
    </source>
</evidence>
<organism evidence="2 3">
    <name type="scientific">Staurois parvus</name>
    <dbReference type="NCBI Taxonomy" id="386267"/>
    <lineage>
        <taxon>Eukaryota</taxon>
        <taxon>Metazoa</taxon>
        <taxon>Chordata</taxon>
        <taxon>Craniata</taxon>
        <taxon>Vertebrata</taxon>
        <taxon>Euteleostomi</taxon>
        <taxon>Amphibia</taxon>
        <taxon>Batrachia</taxon>
        <taxon>Anura</taxon>
        <taxon>Neobatrachia</taxon>
        <taxon>Ranoidea</taxon>
        <taxon>Ranidae</taxon>
        <taxon>Staurois</taxon>
    </lineage>
</organism>
<sequence length="62" mass="6743">MDDVTESAPTRLPDGEWARENIPEGPLPDSLPTEQVGEDIPEGPLPDHFHGVKVSGCYKTQS</sequence>